<dbReference type="InterPro" id="IPR050955">
    <property type="entry name" value="Plant_Biomass_Hydrol_Est"/>
</dbReference>
<dbReference type="InterPro" id="IPR002925">
    <property type="entry name" value="Dienelactn_hydro"/>
</dbReference>
<evidence type="ECO:0000259" key="2">
    <source>
        <dbReference type="Pfam" id="PF01738"/>
    </source>
</evidence>
<accession>A0ABS5VYC4</accession>
<feature type="domain" description="Dienelactone hydrolase" evidence="2">
    <location>
        <begin position="69"/>
        <end position="170"/>
    </location>
</feature>
<dbReference type="Proteomes" id="UP000772618">
    <property type="component" value="Unassembled WGS sequence"/>
</dbReference>
<keyword evidence="1" id="KW-0732">Signal</keyword>
<dbReference type="Pfam" id="PF01738">
    <property type="entry name" value="DLH"/>
    <property type="match status" value="1"/>
</dbReference>
<evidence type="ECO:0000313" key="3">
    <source>
        <dbReference type="EMBL" id="MBT1706408.1"/>
    </source>
</evidence>
<evidence type="ECO:0000313" key="4">
    <source>
        <dbReference type="Proteomes" id="UP000772618"/>
    </source>
</evidence>
<dbReference type="InterPro" id="IPR029058">
    <property type="entry name" value="AB_hydrolase_fold"/>
</dbReference>
<proteinExistence type="predicted"/>
<feature type="non-terminal residue" evidence="3">
    <location>
        <position position="1"/>
    </location>
</feature>
<comment type="caution">
    <text evidence="3">The sequence shown here is derived from an EMBL/GenBank/DDBJ whole genome shotgun (WGS) entry which is preliminary data.</text>
</comment>
<dbReference type="PANTHER" id="PTHR43037:SF1">
    <property type="entry name" value="BLL1128 PROTEIN"/>
    <property type="match status" value="1"/>
</dbReference>
<gene>
    <name evidence="3" type="ORF">KK060_24230</name>
</gene>
<dbReference type="RefSeq" id="WP_254157714.1">
    <property type="nucleotide sequence ID" value="NZ_JAHESD010000108.1"/>
</dbReference>
<keyword evidence="4" id="KW-1185">Reference proteome</keyword>
<sequence>AGERGNDNEAQIKHIQDFFLDERNRGKYPCYVIAPQCPKMKYWASYDLKTNEQVLSEKPTQPLQMVIELIDKISKDFPVDPSRIYITGLSMGGFGTWDLIARYPNKFAAAVPICGGGDVKTATAIKHIPIWAFHGAKDNVVSPVYSRKIINALREQGASPGYSEYPDVDHNSWIHAYKEPHLIHWLFRQKLPNTTPTK</sequence>
<name>A0ABS5VYC4_9BACT</name>
<evidence type="ECO:0000256" key="1">
    <source>
        <dbReference type="ARBA" id="ARBA00022729"/>
    </source>
</evidence>
<organism evidence="3 4">
    <name type="scientific">Chryseosolibacter indicus</name>
    <dbReference type="NCBI Taxonomy" id="2782351"/>
    <lineage>
        <taxon>Bacteria</taxon>
        <taxon>Pseudomonadati</taxon>
        <taxon>Bacteroidota</taxon>
        <taxon>Cytophagia</taxon>
        <taxon>Cytophagales</taxon>
        <taxon>Chryseotaleaceae</taxon>
        <taxon>Chryseosolibacter</taxon>
    </lineage>
</organism>
<dbReference type="PANTHER" id="PTHR43037">
    <property type="entry name" value="UNNAMED PRODUCT-RELATED"/>
    <property type="match status" value="1"/>
</dbReference>
<dbReference type="SUPFAM" id="SSF53474">
    <property type="entry name" value="alpha/beta-Hydrolases"/>
    <property type="match status" value="1"/>
</dbReference>
<dbReference type="Gene3D" id="3.40.50.1820">
    <property type="entry name" value="alpha/beta hydrolase"/>
    <property type="match status" value="1"/>
</dbReference>
<protein>
    <submittedName>
        <fullName evidence="3">Prolyl oligopeptidase family serine peptidase</fullName>
    </submittedName>
</protein>
<dbReference type="EMBL" id="JAHESD010000108">
    <property type="protein sequence ID" value="MBT1706408.1"/>
    <property type="molecule type" value="Genomic_DNA"/>
</dbReference>
<reference evidence="3 4" key="1">
    <citation type="submission" date="2021-05" db="EMBL/GenBank/DDBJ databases">
        <title>A Polyphasic approach of four new species of the genus Ohtaekwangia: Ohtaekwangia histidinii sp. nov., Ohtaekwangia cretensis sp. nov., Ohtaekwangia indiensis sp. nov., Ohtaekwangia reichenbachii sp. nov. from diverse environment.</title>
        <authorList>
            <person name="Octaviana S."/>
        </authorList>
    </citation>
    <scope>NUCLEOTIDE SEQUENCE [LARGE SCALE GENOMIC DNA]</scope>
    <source>
        <strain evidence="3 4">PWU20</strain>
    </source>
</reference>